<reference evidence="1" key="1">
    <citation type="journal article" date="2017" name="Arch. Virol.">
        <title>Identification of a novel vitivirus from grapevines in New Zealand.</title>
        <authorList>
            <person name="Blouin A.G."/>
            <person name="Keenan S."/>
            <person name="Napier K.R."/>
            <person name="Barrero R.A."/>
            <person name="MacDiarmid R.M."/>
        </authorList>
    </citation>
    <scope>NUCLEOTIDE SEQUENCE</scope>
    <source>
        <strain evidence="1">VID499</strain>
    </source>
</reference>
<dbReference type="InterPro" id="IPR028919">
    <property type="entry name" value="Viral_movement"/>
</dbReference>
<organism evidence="1">
    <name type="scientific">Grapevine virus G</name>
    <dbReference type="NCBI Taxonomy" id="2022475"/>
    <lineage>
        <taxon>Viruses</taxon>
        <taxon>Riboviria</taxon>
        <taxon>Orthornavirae</taxon>
        <taxon>Kitrinoviricota</taxon>
        <taxon>Alsuviricetes</taxon>
        <taxon>Tymovirales</taxon>
        <taxon>Betaflexiviridae</taxon>
        <taxon>Trivirinae</taxon>
        <taxon>Vitivirus</taxon>
        <taxon>Vitivirus gammavitis</taxon>
    </lineage>
</organism>
<sequence length="286" mass="31921">MERVENKVFKIRNLKNGLSNLQDFEKIVDKKKVYELGVLDEIFGPKRVFKCAICKELTVESGEINAQMDLFCEETLDGIDPEAYPFMHFGCLALGFMGLGSRLDGCYVAQVIDTRRREGSNVLSSFRFKCKDGVSAYIDFPDFCVATTDIMGGFTISIRLRSEGIDFVDGSHPLALNVVALCRFMDDKLETKMLIKKHGKRIYQAVGQVEILNPEIGDLRLNDSPTGEEFNKTMFDVAEIIRKIRSSVGQQRTGVIKDGRGIKEDEASSTDAAKCEAPGSKARALF</sequence>
<proteinExistence type="predicted"/>
<dbReference type="EMBL" id="MF405924">
    <property type="protein sequence ID" value="ATG22753.1"/>
    <property type="molecule type" value="Genomic_RNA"/>
</dbReference>
<evidence type="ECO:0000313" key="1">
    <source>
        <dbReference type="EMBL" id="ATG22753.1"/>
    </source>
</evidence>
<dbReference type="Pfam" id="PF01107">
    <property type="entry name" value="MP"/>
    <property type="match status" value="1"/>
</dbReference>
<accession>A0A291ETQ3</accession>
<protein>
    <submittedName>
        <fullName evidence="1">Movement protein</fullName>
    </submittedName>
</protein>
<name>A0A291ETQ3_9VIRU</name>